<protein>
    <recommendedName>
        <fullName evidence="2">Carrier domain-containing protein</fullName>
    </recommendedName>
</protein>
<evidence type="ECO:0008006" key="2">
    <source>
        <dbReference type="Google" id="ProtNLM"/>
    </source>
</evidence>
<dbReference type="AlphaFoldDB" id="A0A382BGM5"/>
<proteinExistence type="predicted"/>
<name>A0A382BGM5_9ZZZZ</name>
<dbReference type="InterPro" id="IPR036736">
    <property type="entry name" value="ACP-like_sf"/>
</dbReference>
<gene>
    <name evidence="1" type="ORF">METZ01_LOCUS165830</name>
</gene>
<reference evidence="1" key="1">
    <citation type="submission" date="2018-05" db="EMBL/GenBank/DDBJ databases">
        <authorList>
            <person name="Lanie J.A."/>
            <person name="Ng W.-L."/>
            <person name="Kazmierczak K.M."/>
            <person name="Andrzejewski T.M."/>
            <person name="Davidsen T.M."/>
            <person name="Wayne K.J."/>
            <person name="Tettelin H."/>
            <person name="Glass J.I."/>
            <person name="Rusch D."/>
            <person name="Podicherti R."/>
            <person name="Tsui H.-C.T."/>
            <person name="Winkler M.E."/>
        </authorList>
    </citation>
    <scope>NUCLEOTIDE SEQUENCE</scope>
</reference>
<evidence type="ECO:0000313" key="1">
    <source>
        <dbReference type="EMBL" id="SVB12976.1"/>
    </source>
</evidence>
<dbReference type="Gene3D" id="1.10.1200.10">
    <property type="entry name" value="ACP-like"/>
    <property type="match status" value="1"/>
</dbReference>
<organism evidence="1">
    <name type="scientific">marine metagenome</name>
    <dbReference type="NCBI Taxonomy" id="408172"/>
    <lineage>
        <taxon>unclassified sequences</taxon>
        <taxon>metagenomes</taxon>
        <taxon>ecological metagenomes</taxon>
    </lineage>
</organism>
<dbReference type="EMBL" id="UINC01029744">
    <property type="protein sequence ID" value="SVB12976.1"/>
    <property type="molecule type" value="Genomic_DNA"/>
</dbReference>
<sequence length="102" mass="11392">MIARNKILEGIYAAIDEVNEQLPEDRNLEKSLETVLLGSSGKLESVNLVNLLVAIEENIEETFGIPISITDERAVSEKNSPFRTVETLCNFMLNLLDEKQNG</sequence>
<accession>A0A382BGM5</accession>